<evidence type="ECO:0000313" key="2">
    <source>
        <dbReference type="Proteomes" id="UP000272471"/>
    </source>
</evidence>
<evidence type="ECO:0000313" key="1">
    <source>
        <dbReference type="EMBL" id="RMQ18345.1"/>
    </source>
</evidence>
<dbReference type="Pfam" id="PF20192">
    <property type="entry name" value="DUF6555"/>
    <property type="match status" value="1"/>
</dbReference>
<dbReference type="Proteomes" id="UP000272471">
    <property type="component" value="Unassembled WGS sequence"/>
</dbReference>
<dbReference type="EMBL" id="RBQX01000105">
    <property type="protein sequence ID" value="RMQ18345.1"/>
    <property type="molecule type" value="Genomic_DNA"/>
</dbReference>
<comment type="caution">
    <text evidence="1">The sequence shown here is derived from an EMBL/GenBank/DDBJ whole genome shotgun (WGS) entry which is preliminary data.</text>
</comment>
<organism evidence="1 2">
    <name type="scientific">Pseudomonas savastanoi pv. glycinea</name>
    <name type="common">Pseudomonas syringae pv. glycinea</name>
    <dbReference type="NCBI Taxonomy" id="318"/>
    <lineage>
        <taxon>Bacteria</taxon>
        <taxon>Pseudomonadati</taxon>
        <taxon>Pseudomonadota</taxon>
        <taxon>Gammaproteobacteria</taxon>
        <taxon>Pseudomonadales</taxon>
        <taxon>Pseudomonadaceae</taxon>
        <taxon>Pseudomonas</taxon>
    </lineage>
</organism>
<reference evidence="1 2" key="1">
    <citation type="submission" date="2018-08" db="EMBL/GenBank/DDBJ databases">
        <title>Recombination of ecologically and evolutionarily significant loci maintains genetic cohesion in the Pseudomonas syringae species complex.</title>
        <authorList>
            <person name="Dillon M."/>
            <person name="Thakur S."/>
            <person name="Almeida R.N.D."/>
            <person name="Weir B.S."/>
            <person name="Guttman D.S."/>
        </authorList>
    </citation>
    <scope>NUCLEOTIDE SEQUENCE [LARGE SCALE GENOMIC DNA]</scope>
    <source>
        <strain evidence="1 2">ICMP 4182</strain>
    </source>
</reference>
<proteinExistence type="predicted"/>
<protein>
    <submittedName>
        <fullName evidence="1">Uncharacterized protein</fullName>
    </submittedName>
</protein>
<dbReference type="InterPro" id="IPR046685">
    <property type="entry name" value="DUF6555"/>
</dbReference>
<gene>
    <name evidence="1" type="ORF">ALQ11_04344</name>
</gene>
<sequence length="84" mass="9639">MQSIFVKEKEMAQEYHYRIDYLLHGAYKTLYVRAPGMTNAEAWHWASVDAGVGQIPKYRSDPVSKLSKPQAEKHGIANVEWTQS</sequence>
<dbReference type="AlphaFoldDB" id="A0AB74B574"/>
<accession>A0AB74B574</accession>
<name>A0AB74B574_PSESG</name>